<dbReference type="Proteomes" id="UP000230233">
    <property type="component" value="Chromosome X"/>
</dbReference>
<name>A0A2G5SY68_9PELO</name>
<protein>
    <submittedName>
        <fullName evidence="2">Uncharacterized protein</fullName>
    </submittedName>
</protein>
<dbReference type="EMBL" id="PDUG01000006">
    <property type="protein sequence ID" value="PIC19980.1"/>
    <property type="molecule type" value="Genomic_DNA"/>
</dbReference>
<sequence>MNDMGDVFEDTYLEIDDAETSSTIVTDADKIQPQSKWRDPFHMPQIHFIDKKAPKKMMDDNIREIRREHTEFKNSFQPYPTKKKAEHMELIR</sequence>
<dbReference type="AlphaFoldDB" id="A0A2G5SY68"/>
<keyword evidence="3" id="KW-1185">Reference proteome</keyword>
<reference evidence="3" key="1">
    <citation type="submission" date="2017-10" db="EMBL/GenBank/DDBJ databases">
        <title>Rapid genome shrinkage in a self-fertile nematode reveals novel sperm competition proteins.</title>
        <authorList>
            <person name="Yin D."/>
            <person name="Schwarz E.M."/>
            <person name="Thomas C.G."/>
            <person name="Felde R.L."/>
            <person name="Korf I.F."/>
            <person name="Cutter A.D."/>
            <person name="Schartner C.M."/>
            <person name="Ralston E.J."/>
            <person name="Meyer B.J."/>
            <person name="Haag E.S."/>
        </authorList>
    </citation>
    <scope>NUCLEOTIDE SEQUENCE [LARGE SCALE GENOMIC DNA]</scope>
    <source>
        <strain evidence="3">JU1422</strain>
    </source>
</reference>
<accession>A0A2G5SY68</accession>
<proteinExistence type="predicted"/>
<evidence type="ECO:0000313" key="2">
    <source>
        <dbReference type="EMBL" id="PIC19980.1"/>
    </source>
</evidence>
<evidence type="ECO:0000313" key="3">
    <source>
        <dbReference type="Proteomes" id="UP000230233"/>
    </source>
</evidence>
<gene>
    <name evidence="2" type="primary">Cnig_chr_X.g25329</name>
    <name evidence="2" type="ORF">B9Z55_025329</name>
</gene>
<comment type="caution">
    <text evidence="2">The sequence shown here is derived from an EMBL/GenBank/DDBJ whole genome shotgun (WGS) entry which is preliminary data.</text>
</comment>
<evidence type="ECO:0000256" key="1">
    <source>
        <dbReference type="SAM" id="MobiDB-lite"/>
    </source>
</evidence>
<feature type="region of interest" description="Disordered" evidence="1">
    <location>
        <begin position="73"/>
        <end position="92"/>
    </location>
</feature>
<organism evidence="2 3">
    <name type="scientific">Caenorhabditis nigoni</name>
    <dbReference type="NCBI Taxonomy" id="1611254"/>
    <lineage>
        <taxon>Eukaryota</taxon>
        <taxon>Metazoa</taxon>
        <taxon>Ecdysozoa</taxon>
        <taxon>Nematoda</taxon>
        <taxon>Chromadorea</taxon>
        <taxon>Rhabditida</taxon>
        <taxon>Rhabditina</taxon>
        <taxon>Rhabditomorpha</taxon>
        <taxon>Rhabditoidea</taxon>
        <taxon>Rhabditidae</taxon>
        <taxon>Peloderinae</taxon>
        <taxon>Caenorhabditis</taxon>
    </lineage>
</organism>